<evidence type="ECO:0000313" key="1">
    <source>
        <dbReference type="EMBL" id="KAL3287658.1"/>
    </source>
</evidence>
<dbReference type="AlphaFoldDB" id="A0ABD2P9K7"/>
<reference evidence="1 2" key="1">
    <citation type="journal article" date="2021" name="BMC Biol.">
        <title>Horizontally acquired antibacterial genes associated with adaptive radiation of ladybird beetles.</title>
        <authorList>
            <person name="Li H.S."/>
            <person name="Tang X.F."/>
            <person name="Huang Y.H."/>
            <person name="Xu Z.Y."/>
            <person name="Chen M.L."/>
            <person name="Du X.Y."/>
            <person name="Qiu B.Y."/>
            <person name="Chen P.T."/>
            <person name="Zhang W."/>
            <person name="Slipinski A."/>
            <person name="Escalona H.E."/>
            <person name="Waterhouse R.M."/>
            <person name="Zwick A."/>
            <person name="Pang H."/>
        </authorList>
    </citation>
    <scope>NUCLEOTIDE SEQUENCE [LARGE SCALE GENOMIC DNA]</scope>
    <source>
        <strain evidence="1">SYSU2018</strain>
    </source>
</reference>
<proteinExistence type="predicted"/>
<evidence type="ECO:0000313" key="2">
    <source>
        <dbReference type="Proteomes" id="UP001516400"/>
    </source>
</evidence>
<organism evidence="1 2">
    <name type="scientific">Cryptolaemus montrouzieri</name>
    <dbReference type="NCBI Taxonomy" id="559131"/>
    <lineage>
        <taxon>Eukaryota</taxon>
        <taxon>Metazoa</taxon>
        <taxon>Ecdysozoa</taxon>
        <taxon>Arthropoda</taxon>
        <taxon>Hexapoda</taxon>
        <taxon>Insecta</taxon>
        <taxon>Pterygota</taxon>
        <taxon>Neoptera</taxon>
        <taxon>Endopterygota</taxon>
        <taxon>Coleoptera</taxon>
        <taxon>Polyphaga</taxon>
        <taxon>Cucujiformia</taxon>
        <taxon>Coccinelloidea</taxon>
        <taxon>Coccinellidae</taxon>
        <taxon>Scymninae</taxon>
        <taxon>Scymnini</taxon>
        <taxon>Cryptolaemus</taxon>
    </lineage>
</organism>
<name>A0ABD2P9K7_9CUCU</name>
<gene>
    <name evidence="1" type="ORF">HHI36_002125</name>
</gene>
<dbReference type="Proteomes" id="UP001516400">
    <property type="component" value="Unassembled WGS sequence"/>
</dbReference>
<accession>A0ABD2P9K7</accession>
<feature type="non-terminal residue" evidence="1">
    <location>
        <position position="63"/>
    </location>
</feature>
<comment type="caution">
    <text evidence="1">The sequence shown here is derived from an EMBL/GenBank/DDBJ whole genome shotgun (WGS) entry which is preliminary data.</text>
</comment>
<keyword evidence="2" id="KW-1185">Reference proteome</keyword>
<dbReference type="EMBL" id="JABFTP020000185">
    <property type="protein sequence ID" value="KAL3287658.1"/>
    <property type="molecule type" value="Genomic_DNA"/>
</dbReference>
<protein>
    <submittedName>
        <fullName evidence="1">Uncharacterized protein</fullName>
    </submittedName>
</protein>
<sequence length="63" mass="7265">MLSEISELSRLDDPEEILYECMKNHAETVQLVGSFNDCVRLVSLPIHVFVPILMALYSYHLIE</sequence>